<feature type="region of interest" description="Disordered" evidence="2">
    <location>
        <begin position="315"/>
        <end position="375"/>
    </location>
</feature>
<accession>A0A4D6KXA0</accession>
<feature type="region of interest" description="Disordered" evidence="2">
    <location>
        <begin position="1"/>
        <end position="39"/>
    </location>
</feature>
<dbReference type="AlphaFoldDB" id="A0A4D6KXA0"/>
<reference evidence="4 5" key="1">
    <citation type="submission" date="2019-04" db="EMBL/GenBank/DDBJ databases">
        <title>An improved genome assembly and genetic linkage map for asparagus bean, Vigna unguiculata ssp. sesquipedialis.</title>
        <authorList>
            <person name="Xia Q."/>
            <person name="Zhang R."/>
            <person name="Dong Y."/>
        </authorList>
    </citation>
    <scope>NUCLEOTIDE SEQUENCE [LARGE SCALE GENOMIC DNA]</scope>
    <source>
        <tissue evidence="4">Leaf</tissue>
    </source>
</reference>
<dbReference type="InterPro" id="IPR007321">
    <property type="entry name" value="Transposase_28"/>
</dbReference>
<keyword evidence="1" id="KW-0175">Coiled coil</keyword>
<proteinExistence type="predicted"/>
<organism evidence="4 5">
    <name type="scientific">Vigna unguiculata</name>
    <name type="common">Cowpea</name>
    <dbReference type="NCBI Taxonomy" id="3917"/>
    <lineage>
        <taxon>Eukaryota</taxon>
        <taxon>Viridiplantae</taxon>
        <taxon>Streptophyta</taxon>
        <taxon>Embryophyta</taxon>
        <taxon>Tracheophyta</taxon>
        <taxon>Spermatophyta</taxon>
        <taxon>Magnoliopsida</taxon>
        <taxon>eudicotyledons</taxon>
        <taxon>Gunneridae</taxon>
        <taxon>Pentapetalae</taxon>
        <taxon>rosids</taxon>
        <taxon>fabids</taxon>
        <taxon>Fabales</taxon>
        <taxon>Fabaceae</taxon>
        <taxon>Papilionoideae</taxon>
        <taxon>50 kb inversion clade</taxon>
        <taxon>NPAAA clade</taxon>
        <taxon>indigoferoid/millettioid clade</taxon>
        <taxon>Phaseoleae</taxon>
        <taxon>Vigna</taxon>
    </lineage>
</organism>
<evidence type="ECO:0000256" key="2">
    <source>
        <dbReference type="SAM" id="MobiDB-lite"/>
    </source>
</evidence>
<dbReference type="PANTHER" id="PTHR31099">
    <property type="entry name" value="OS06G0165300 PROTEIN"/>
    <property type="match status" value="1"/>
</dbReference>
<feature type="region of interest" description="Disordered" evidence="2">
    <location>
        <begin position="571"/>
        <end position="608"/>
    </location>
</feature>
<sequence length="608" mass="68388">MSLSSLSDKSAPRVHADRVSPSSAHPSNSSTSSDEESLSDVPLRSGYEWVDSVVREYFSKYKWSSSIRRFAEAYAILDEDSPDEAVSLDRVGRVDNACHGREGYPDEFFYMYSVLFTNLHVRLPFDEITVGVLRTLNVAPSQLHPNAWAALQAFRFLCRILGLKPSPAVFLHYYSTRPKEPVKWLSLFGQPRIGLLAPYSSSFKNYKNTFFRVVVNPAGRSYFFDGDTSKFPFYWTRNPLHYDEWPRTMMSAEDCEVLNLLDSLPRRLPTKRIVAILNSPRPRGDMLALMASHEGVGVGQKSRFFLLREKLNERKKSGDPMAGTSAAVQSKIGAGTSSPRPPPVAEKKRKKTTPKDGGSSRLSSPKRSRVSEDASYQRLMGSEMQIYDGMSITISQEEANLITETPVPTLMKAFAEYQSRALVIGRHIGHELIKVGETEDLEAEVALLKKQLRAANSEKEKFSGELGDCQKQLQQATSDRKSWRNRCLEAEEKVKKTVEEVSALKRALTEMKTANADLDKEVWELRESVVEEHELGFRKALRQAALLFEIPLDDDHFDVGKDVYQKSLVRIEDIPPIPNQSEDMPSTPSTEAAEGGKDDTDAGTRDEQ</sequence>
<protein>
    <recommendedName>
        <fullName evidence="3">Transposase (putative) gypsy type domain-containing protein</fullName>
    </recommendedName>
</protein>
<name>A0A4D6KXA0_VIGUN</name>
<feature type="compositionally biased region" description="Basic and acidic residues" evidence="2">
    <location>
        <begin position="594"/>
        <end position="608"/>
    </location>
</feature>
<feature type="compositionally biased region" description="Polar residues" evidence="2">
    <location>
        <begin position="579"/>
        <end position="590"/>
    </location>
</feature>
<feature type="domain" description="Transposase (putative) gypsy type" evidence="3">
    <location>
        <begin position="121"/>
        <end position="177"/>
    </location>
</feature>
<feature type="compositionally biased region" description="Low complexity" evidence="2">
    <location>
        <begin position="20"/>
        <end position="32"/>
    </location>
</feature>
<gene>
    <name evidence="4" type="ORF">DEO72_LG2g2517</name>
</gene>
<dbReference type="Proteomes" id="UP000501690">
    <property type="component" value="Linkage Group LG2"/>
</dbReference>
<evidence type="ECO:0000259" key="3">
    <source>
        <dbReference type="Pfam" id="PF04195"/>
    </source>
</evidence>
<keyword evidence="5" id="KW-1185">Reference proteome</keyword>
<evidence type="ECO:0000256" key="1">
    <source>
        <dbReference type="SAM" id="Coils"/>
    </source>
</evidence>
<dbReference type="EMBL" id="CP039346">
    <property type="protein sequence ID" value="QCD82182.1"/>
    <property type="molecule type" value="Genomic_DNA"/>
</dbReference>
<dbReference type="Pfam" id="PF04195">
    <property type="entry name" value="Transposase_28"/>
    <property type="match status" value="1"/>
</dbReference>
<dbReference type="Gene3D" id="1.20.120.330">
    <property type="entry name" value="Nucleotidyltransferases domain 2"/>
    <property type="match status" value="1"/>
</dbReference>
<evidence type="ECO:0000313" key="4">
    <source>
        <dbReference type="EMBL" id="QCD82182.1"/>
    </source>
</evidence>
<evidence type="ECO:0000313" key="5">
    <source>
        <dbReference type="Proteomes" id="UP000501690"/>
    </source>
</evidence>
<dbReference type="PANTHER" id="PTHR31099:SF49">
    <property type="entry name" value="MYOSIN HEAVY CHAIN-LIKE PROTEIN"/>
    <property type="match status" value="1"/>
</dbReference>
<feature type="coiled-coil region" evidence="1">
    <location>
        <begin position="438"/>
        <end position="521"/>
    </location>
</feature>